<dbReference type="Proteomes" id="UP000027665">
    <property type="component" value="Unassembled WGS sequence"/>
</dbReference>
<protein>
    <submittedName>
        <fullName evidence="1">Uncharacterized protein</fullName>
    </submittedName>
</protein>
<evidence type="ECO:0000313" key="2">
    <source>
        <dbReference type="Proteomes" id="UP000027665"/>
    </source>
</evidence>
<proteinExistence type="predicted"/>
<sequence length="186" mass="20142">MKGVSELFTGMRSVGASRSAEEKKKVYLLLLFFAASMFSMKNFISMSLIEPESPSLQNVSGKAAVDAANSAKTLNVKFAAFRKLREETPQLAELAGSAGRSPVSAVTLPPKLAAETKAPEFRPEVRIKALVVLGDKRICTLDIDGEEPERIYKPGEAFGGGKGRIVSIDTKGVSWKWAGKSYRTDL</sequence>
<reference evidence="1 2" key="1">
    <citation type="submission" date="2014-04" db="EMBL/GenBank/DDBJ databases">
        <title>Draft Genome Sequence of Synergistes jonesii.</title>
        <authorList>
            <person name="Coil D.A."/>
            <person name="Eisen J.A."/>
            <person name="Holland-Moritz H.E."/>
        </authorList>
    </citation>
    <scope>NUCLEOTIDE SEQUENCE [LARGE SCALE GENOMIC DNA]</scope>
    <source>
        <strain evidence="1 2">78-1</strain>
    </source>
</reference>
<name>A0A073IQI7_9BACT</name>
<comment type="caution">
    <text evidence="1">The sequence shown here is derived from an EMBL/GenBank/DDBJ whole genome shotgun (WGS) entry which is preliminary data.</text>
</comment>
<keyword evidence="2" id="KW-1185">Reference proteome</keyword>
<dbReference type="GeneID" id="90984125"/>
<dbReference type="AlphaFoldDB" id="A0A073IQI7"/>
<evidence type="ECO:0000313" key="1">
    <source>
        <dbReference type="EMBL" id="KEJ91845.1"/>
    </source>
</evidence>
<accession>A0A073IQI7</accession>
<dbReference type="STRING" id="2754.EH55_07705"/>
<gene>
    <name evidence="1" type="ORF">EH55_07705</name>
</gene>
<dbReference type="EMBL" id="JMKI01000037">
    <property type="protein sequence ID" value="KEJ91845.1"/>
    <property type="molecule type" value="Genomic_DNA"/>
</dbReference>
<dbReference type="OrthoDB" id="6387at2"/>
<organism evidence="1 2">
    <name type="scientific">Synergistes jonesii</name>
    <dbReference type="NCBI Taxonomy" id="2754"/>
    <lineage>
        <taxon>Bacteria</taxon>
        <taxon>Thermotogati</taxon>
        <taxon>Synergistota</taxon>
        <taxon>Synergistia</taxon>
        <taxon>Synergistales</taxon>
        <taxon>Synergistaceae</taxon>
        <taxon>Synergistes</taxon>
    </lineage>
</organism>
<dbReference type="RefSeq" id="WP_037977235.1">
    <property type="nucleotide sequence ID" value="NZ_JMKI01000037.1"/>
</dbReference>